<keyword evidence="2" id="KW-0808">Transferase</keyword>
<evidence type="ECO:0000256" key="1">
    <source>
        <dbReference type="ARBA" id="ARBA00009156"/>
    </source>
</evidence>
<dbReference type="PANTHER" id="PTHR10196">
    <property type="entry name" value="SUGAR KINASE"/>
    <property type="match status" value="1"/>
</dbReference>
<dbReference type="GO" id="GO:0004370">
    <property type="term" value="F:glycerol kinase activity"/>
    <property type="evidence" value="ECO:0007669"/>
    <property type="project" value="TreeGrafter"/>
</dbReference>
<keyword evidence="5" id="KW-0067">ATP-binding</keyword>
<dbReference type="AlphaFoldDB" id="F3QS47"/>
<comment type="similarity">
    <text evidence="1">Belongs to the FGGY kinase family.</text>
</comment>
<dbReference type="InterPro" id="IPR013449">
    <property type="entry name" value="Rhamnulokinase"/>
</dbReference>
<evidence type="ECO:0000259" key="8">
    <source>
        <dbReference type="Pfam" id="PF00370"/>
    </source>
</evidence>
<comment type="caution">
    <text evidence="10">The sequence shown here is derived from an EMBL/GenBank/DDBJ whole genome shotgun (WGS) entry which is preliminary data.</text>
</comment>
<keyword evidence="3" id="KW-0547">Nucleotide-binding</keyword>
<evidence type="ECO:0000256" key="7">
    <source>
        <dbReference type="ARBA" id="ARBA00023308"/>
    </source>
</evidence>
<organism evidence="10 11">
    <name type="scientific">Paraprevotella xylaniphila YIT 11841</name>
    <dbReference type="NCBI Taxonomy" id="762982"/>
    <lineage>
        <taxon>Bacteria</taxon>
        <taxon>Pseudomonadati</taxon>
        <taxon>Bacteroidota</taxon>
        <taxon>Bacteroidia</taxon>
        <taxon>Bacteroidales</taxon>
        <taxon>Prevotellaceae</taxon>
        <taxon>Paraprevotella</taxon>
    </lineage>
</organism>
<proteinExistence type="inferred from homology"/>
<name>F3QS47_9BACT</name>
<keyword evidence="6" id="KW-1015">Disulfide bond</keyword>
<dbReference type="InterPro" id="IPR043129">
    <property type="entry name" value="ATPase_NBD"/>
</dbReference>
<evidence type="ECO:0000256" key="4">
    <source>
        <dbReference type="ARBA" id="ARBA00022777"/>
    </source>
</evidence>
<protein>
    <submittedName>
        <fullName evidence="10">Carbohydrate kinase, FGGY family protein</fullName>
    </submittedName>
</protein>
<evidence type="ECO:0000256" key="5">
    <source>
        <dbReference type="ARBA" id="ARBA00022840"/>
    </source>
</evidence>
<gene>
    <name evidence="10" type="ORF">HMPREF9442_01002</name>
</gene>
<dbReference type="eggNOG" id="COG1070">
    <property type="taxonomic scope" value="Bacteria"/>
</dbReference>
<evidence type="ECO:0000256" key="6">
    <source>
        <dbReference type="ARBA" id="ARBA00023157"/>
    </source>
</evidence>
<sequence length="462" mass="50953">MSTFLAVDFGAGSGRVIAGHVVGRQLELDELHRFPNRQVRLGGHVYWDFLALFEEMKEGLRRAAAKYADVESIGIDTWGVDYGLVDKAGNLMGNPLCYRDASTADTPEEMFARIDEAAHYAETGIQVMPINTMFQLYARKKENEAWLREARHLLFMPDLFAYYLTGVPGNEYCIASTSELLDARRRTWNMPLIRELGLPEHLFGELLEPGTVRGTLCPEVAAEVGLSPGVKVVAVGSHDTASAVHAVPFRKGKEAVSAFLSSGTWSLLGVALDEPVLTEEARRAGFTNEGGVGGRIRFLQNITGLWILQCLVRQWEARGWRADYDFLIAGAEQVEDVSSIDVDAPDFKHPADMEKAIADYCRARGTKVPVTQGEYVRCVLQSLAERYRMGIQQMNALLSRPVECLHVIGGGCRNHLLNRLTEEATGIPVLSGPVEATAIGNLLVQVEACGKIKNKNEIHIII</sequence>
<reference evidence="10 11" key="1">
    <citation type="submission" date="2011-02" db="EMBL/GenBank/DDBJ databases">
        <authorList>
            <person name="Weinstock G."/>
            <person name="Sodergren E."/>
            <person name="Clifton S."/>
            <person name="Fulton L."/>
            <person name="Fulton B."/>
            <person name="Courtney L."/>
            <person name="Fronick C."/>
            <person name="Harrison M."/>
            <person name="Strong C."/>
            <person name="Farmer C."/>
            <person name="Delahaunty K."/>
            <person name="Markovic C."/>
            <person name="Hall O."/>
            <person name="Minx P."/>
            <person name="Tomlinson C."/>
            <person name="Mitreva M."/>
            <person name="Hou S."/>
            <person name="Chen J."/>
            <person name="Wollam A."/>
            <person name="Pepin K.H."/>
            <person name="Johnson M."/>
            <person name="Bhonagiri V."/>
            <person name="Zhang X."/>
            <person name="Suruliraj S."/>
            <person name="Warren W."/>
            <person name="Chinwalla A."/>
            <person name="Mardis E.R."/>
            <person name="Wilson R.K."/>
        </authorList>
    </citation>
    <scope>NUCLEOTIDE SEQUENCE [LARGE SCALE GENOMIC DNA]</scope>
    <source>
        <strain evidence="10 11">YIT 11841</strain>
    </source>
</reference>
<dbReference type="CDD" id="cd07771">
    <property type="entry name" value="ASKHA_NBD_FGGY_RhaB-like"/>
    <property type="match status" value="1"/>
</dbReference>
<dbReference type="HOGENOM" id="CLU_039395_0_1_10"/>
<dbReference type="RefSeq" id="WP_008625753.1">
    <property type="nucleotide sequence ID" value="NZ_GL883827.1"/>
</dbReference>
<dbReference type="PANTHER" id="PTHR10196:SF93">
    <property type="entry name" value="L-RHAMNULOKINASE"/>
    <property type="match status" value="1"/>
</dbReference>
<dbReference type="GO" id="GO:0005829">
    <property type="term" value="C:cytosol"/>
    <property type="evidence" value="ECO:0007669"/>
    <property type="project" value="TreeGrafter"/>
</dbReference>
<dbReference type="GO" id="GO:0006071">
    <property type="term" value="P:glycerol metabolic process"/>
    <property type="evidence" value="ECO:0007669"/>
    <property type="project" value="TreeGrafter"/>
</dbReference>
<evidence type="ECO:0000256" key="3">
    <source>
        <dbReference type="ARBA" id="ARBA00022741"/>
    </source>
</evidence>
<dbReference type="Pfam" id="PF00370">
    <property type="entry name" value="FGGY_N"/>
    <property type="match status" value="1"/>
</dbReference>
<dbReference type="InterPro" id="IPR018485">
    <property type="entry name" value="FGGY_C"/>
</dbReference>
<dbReference type="STRING" id="762982.HMPREF9442_01002"/>
<dbReference type="Proteomes" id="UP000005546">
    <property type="component" value="Unassembled WGS sequence"/>
</dbReference>
<dbReference type="EMBL" id="AFBR01000024">
    <property type="protein sequence ID" value="EGG55610.1"/>
    <property type="molecule type" value="Genomic_DNA"/>
</dbReference>
<feature type="domain" description="Carbohydrate kinase FGGY C-terminal" evidence="9">
    <location>
        <begin position="259"/>
        <end position="446"/>
    </location>
</feature>
<evidence type="ECO:0000256" key="2">
    <source>
        <dbReference type="ARBA" id="ARBA00022679"/>
    </source>
</evidence>
<keyword evidence="4 10" id="KW-0418">Kinase</keyword>
<keyword evidence="7" id="KW-0684">Rhamnose metabolism</keyword>
<accession>F3QS47</accession>
<keyword evidence="11" id="KW-1185">Reference proteome</keyword>
<dbReference type="OrthoDB" id="9805576at2"/>
<dbReference type="SUPFAM" id="SSF53067">
    <property type="entry name" value="Actin-like ATPase domain"/>
    <property type="match status" value="2"/>
</dbReference>
<dbReference type="GO" id="GO:0019301">
    <property type="term" value="P:rhamnose catabolic process"/>
    <property type="evidence" value="ECO:0007669"/>
    <property type="project" value="InterPro"/>
</dbReference>
<dbReference type="Gene3D" id="3.30.420.40">
    <property type="match status" value="2"/>
</dbReference>
<feature type="domain" description="Carbohydrate kinase FGGY N-terminal" evidence="8">
    <location>
        <begin position="5"/>
        <end position="243"/>
    </location>
</feature>
<evidence type="ECO:0000313" key="10">
    <source>
        <dbReference type="EMBL" id="EGG55610.1"/>
    </source>
</evidence>
<dbReference type="InterPro" id="IPR018484">
    <property type="entry name" value="FGGY_N"/>
</dbReference>
<dbReference type="GO" id="GO:0005524">
    <property type="term" value="F:ATP binding"/>
    <property type="evidence" value="ECO:0007669"/>
    <property type="project" value="UniProtKB-KW"/>
</dbReference>
<dbReference type="GO" id="GO:0008993">
    <property type="term" value="F:rhamnulokinase activity"/>
    <property type="evidence" value="ECO:0007669"/>
    <property type="project" value="InterPro"/>
</dbReference>
<evidence type="ECO:0000313" key="11">
    <source>
        <dbReference type="Proteomes" id="UP000005546"/>
    </source>
</evidence>
<evidence type="ECO:0000259" key="9">
    <source>
        <dbReference type="Pfam" id="PF02782"/>
    </source>
</evidence>
<dbReference type="Pfam" id="PF02782">
    <property type="entry name" value="FGGY_C"/>
    <property type="match status" value="1"/>
</dbReference>